<name>A0A6I3SS25_9BURK</name>
<gene>
    <name evidence="1" type="ORF">GM672_03325</name>
</gene>
<accession>A0A6I3SS25</accession>
<dbReference type="Proteomes" id="UP000430634">
    <property type="component" value="Unassembled WGS sequence"/>
</dbReference>
<dbReference type="OrthoDB" id="9846474at2"/>
<dbReference type="EMBL" id="WNKZ01000005">
    <property type="protein sequence ID" value="MTV51759.1"/>
    <property type="molecule type" value="Genomic_DNA"/>
</dbReference>
<comment type="caution">
    <text evidence="1">The sequence shown here is derived from an EMBL/GenBank/DDBJ whole genome shotgun (WGS) entry which is preliminary data.</text>
</comment>
<dbReference type="AlphaFoldDB" id="A0A6I3SS25"/>
<dbReference type="RefSeq" id="WP_155469101.1">
    <property type="nucleotide sequence ID" value="NZ_BMKG01000016.1"/>
</dbReference>
<evidence type="ECO:0000313" key="1">
    <source>
        <dbReference type="EMBL" id="MTV51759.1"/>
    </source>
</evidence>
<reference evidence="1 2" key="1">
    <citation type="submission" date="2019-11" db="EMBL/GenBank/DDBJ databases">
        <title>Type strains purchased from KCTC, JCM and DSMZ.</title>
        <authorList>
            <person name="Lu H."/>
        </authorList>
    </citation>
    <scope>NUCLEOTIDE SEQUENCE [LARGE SCALE GENOMIC DNA]</scope>
    <source>
        <strain evidence="1 2">KCTC 52429</strain>
    </source>
</reference>
<protein>
    <submittedName>
        <fullName evidence="1">Uncharacterized protein</fullName>
    </submittedName>
</protein>
<evidence type="ECO:0000313" key="2">
    <source>
        <dbReference type="Proteomes" id="UP000430634"/>
    </source>
</evidence>
<sequence>MPMIADAFENYLVEATAMQIAKECDQDGMLAAAIHARHKVRKTDLQLFFDRANEASAKTWERYFYTYCLIVYASAAYRDVDAICKQRKGGLEDVEVIPHWSRKAKSYPLKSVVFQEPLNLFPGLSTENLSNNRTIIDQHMVAKYQDGTSKSMAMMQHNPQGELTASQRAAQSMRKVENIISSSVQPTTPIKQGVNFETVSTPISKTLGGTAQHIVLNQNIADVTEQYDASTSNAKKRMIAKEIHDHVAALYLDAVALTKAGEEHYDNLLKNYENAMKLTQQSSDIFHIKAVLTDAKQNWATYRAELVIAITRLKDATKDDFPLK</sequence>
<organism evidence="1 2">
    <name type="scientific">Pseudoduganella buxea</name>
    <dbReference type="NCBI Taxonomy" id="1949069"/>
    <lineage>
        <taxon>Bacteria</taxon>
        <taxon>Pseudomonadati</taxon>
        <taxon>Pseudomonadota</taxon>
        <taxon>Betaproteobacteria</taxon>
        <taxon>Burkholderiales</taxon>
        <taxon>Oxalobacteraceae</taxon>
        <taxon>Telluria group</taxon>
        <taxon>Pseudoduganella</taxon>
    </lineage>
</organism>
<proteinExistence type="predicted"/>